<feature type="transmembrane region" description="Helical" evidence="6">
    <location>
        <begin position="134"/>
        <end position="154"/>
    </location>
</feature>
<feature type="transmembrane region" description="Helical" evidence="6">
    <location>
        <begin position="53"/>
        <end position="73"/>
    </location>
</feature>
<proteinExistence type="inferred from homology"/>
<feature type="transmembrane region" description="Helical" evidence="6">
    <location>
        <begin position="102"/>
        <end position="122"/>
    </location>
</feature>
<dbReference type="PANTHER" id="PTHR33048">
    <property type="entry name" value="PTH11-LIKE INTEGRAL MEMBRANE PROTEIN (AFU_ORTHOLOGUE AFUA_5G11245)"/>
    <property type="match status" value="1"/>
</dbReference>
<keyword evidence="4 6" id="KW-0472">Membrane</keyword>
<evidence type="ECO:0000256" key="2">
    <source>
        <dbReference type="ARBA" id="ARBA00022692"/>
    </source>
</evidence>
<keyword evidence="3 6" id="KW-1133">Transmembrane helix</keyword>
<reference evidence="8" key="1">
    <citation type="journal article" date="2023" name="Mol. Phylogenet. Evol.">
        <title>Genome-scale phylogeny and comparative genomics of the fungal order Sordariales.</title>
        <authorList>
            <person name="Hensen N."/>
            <person name="Bonometti L."/>
            <person name="Westerberg I."/>
            <person name="Brannstrom I.O."/>
            <person name="Guillou S."/>
            <person name="Cros-Aarteil S."/>
            <person name="Calhoun S."/>
            <person name="Haridas S."/>
            <person name="Kuo A."/>
            <person name="Mondo S."/>
            <person name="Pangilinan J."/>
            <person name="Riley R."/>
            <person name="LaButti K."/>
            <person name="Andreopoulos B."/>
            <person name="Lipzen A."/>
            <person name="Chen C."/>
            <person name="Yan M."/>
            <person name="Daum C."/>
            <person name="Ng V."/>
            <person name="Clum A."/>
            <person name="Steindorff A."/>
            <person name="Ohm R.A."/>
            <person name="Martin F."/>
            <person name="Silar P."/>
            <person name="Natvig D.O."/>
            <person name="Lalanne C."/>
            <person name="Gautier V."/>
            <person name="Ament-Velasquez S.L."/>
            <person name="Kruys A."/>
            <person name="Hutchinson M.I."/>
            <person name="Powell A.J."/>
            <person name="Barry K."/>
            <person name="Miller A.N."/>
            <person name="Grigoriev I.V."/>
            <person name="Debuchy R."/>
            <person name="Gladieux P."/>
            <person name="Hiltunen Thoren M."/>
            <person name="Johannesson H."/>
        </authorList>
    </citation>
    <scope>NUCLEOTIDE SEQUENCE</scope>
    <source>
        <strain evidence="8">CBS 333.67</strain>
    </source>
</reference>
<gene>
    <name evidence="8" type="ORF">B0T15DRAFT_374238</name>
</gene>
<accession>A0AAJ0GN50</accession>
<evidence type="ECO:0000256" key="1">
    <source>
        <dbReference type="ARBA" id="ARBA00004141"/>
    </source>
</evidence>
<dbReference type="GO" id="GO:0016020">
    <property type="term" value="C:membrane"/>
    <property type="evidence" value="ECO:0007669"/>
    <property type="project" value="UniProtKB-SubCell"/>
</dbReference>
<evidence type="ECO:0000313" key="9">
    <source>
        <dbReference type="Proteomes" id="UP001273166"/>
    </source>
</evidence>
<feature type="transmembrane region" description="Helical" evidence="6">
    <location>
        <begin position="218"/>
        <end position="236"/>
    </location>
</feature>
<dbReference type="AlphaFoldDB" id="A0AAJ0GN50"/>
<feature type="transmembrane region" description="Helical" evidence="6">
    <location>
        <begin position="187"/>
        <end position="206"/>
    </location>
</feature>
<protein>
    <recommendedName>
        <fullName evidence="7">Rhodopsin domain-containing protein</fullName>
    </recommendedName>
</protein>
<feature type="transmembrane region" description="Helical" evidence="6">
    <location>
        <begin position="22"/>
        <end position="41"/>
    </location>
</feature>
<dbReference type="InterPro" id="IPR052337">
    <property type="entry name" value="SAT4-like"/>
</dbReference>
<feature type="transmembrane region" description="Helical" evidence="6">
    <location>
        <begin position="256"/>
        <end position="282"/>
    </location>
</feature>
<feature type="non-terminal residue" evidence="8">
    <location>
        <position position="305"/>
    </location>
</feature>
<evidence type="ECO:0000256" key="6">
    <source>
        <dbReference type="SAM" id="Phobius"/>
    </source>
</evidence>
<reference evidence="8" key="2">
    <citation type="submission" date="2023-06" db="EMBL/GenBank/DDBJ databases">
        <authorList>
            <consortium name="Lawrence Berkeley National Laboratory"/>
            <person name="Mondo S.J."/>
            <person name="Hensen N."/>
            <person name="Bonometti L."/>
            <person name="Westerberg I."/>
            <person name="Brannstrom I.O."/>
            <person name="Guillou S."/>
            <person name="Cros-Aarteil S."/>
            <person name="Calhoun S."/>
            <person name="Haridas S."/>
            <person name="Kuo A."/>
            <person name="Pangilinan J."/>
            <person name="Riley R."/>
            <person name="Labutti K."/>
            <person name="Andreopoulos B."/>
            <person name="Lipzen A."/>
            <person name="Chen C."/>
            <person name="Yanf M."/>
            <person name="Daum C."/>
            <person name="Ng V."/>
            <person name="Clum A."/>
            <person name="Steindorff A."/>
            <person name="Ohm R."/>
            <person name="Martin F."/>
            <person name="Silar P."/>
            <person name="Natvig D."/>
            <person name="Lalanne C."/>
            <person name="Gautier V."/>
            <person name="Ament-Velasquez S.L."/>
            <person name="Kruys A."/>
            <person name="Hutchinson M.I."/>
            <person name="Powell A.J."/>
            <person name="Barry K."/>
            <person name="Miller A.N."/>
            <person name="Grigoriev I.V."/>
            <person name="Debuchy R."/>
            <person name="Gladieux P."/>
            <person name="Thoren M.H."/>
            <person name="Johannesson H."/>
        </authorList>
    </citation>
    <scope>NUCLEOTIDE SEQUENCE</scope>
    <source>
        <strain evidence="8">CBS 333.67</strain>
    </source>
</reference>
<dbReference type="Proteomes" id="UP001273166">
    <property type="component" value="Unassembled WGS sequence"/>
</dbReference>
<dbReference type="RefSeq" id="XP_062718774.1">
    <property type="nucleotide sequence ID" value="XM_062864218.1"/>
</dbReference>
<keyword evidence="9" id="KW-1185">Reference proteome</keyword>
<dbReference type="InterPro" id="IPR049326">
    <property type="entry name" value="Rhodopsin_dom_fungi"/>
</dbReference>
<organism evidence="8 9">
    <name type="scientific">Chaetomium strumarium</name>
    <dbReference type="NCBI Taxonomy" id="1170767"/>
    <lineage>
        <taxon>Eukaryota</taxon>
        <taxon>Fungi</taxon>
        <taxon>Dikarya</taxon>
        <taxon>Ascomycota</taxon>
        <taxon>Pezizomycotina</taxon>
        <taxon>Sordariomycetes</taxon>
        <taxon>Sordariomycetidae</taxon>
        <taxon>Sordariales</taxon>
        <taxon>Chaetomiaceae</taxon>
        <taxon>Chaetomium</taxon>
    </lineage>
</organism>
<dbReference type="Pfam" id="PF20684">
    <property type="entry name" value="Fung_rhodopsin"/>
    <property type="match status" value="1"/>
</dbReference>
<dbReference type="GeneID" id="87883047"/>
<name>A0AAJ0GN50_9PEZI</name>
<evidence type="ECO:0000313" key="8">
    <source>
        <dbReference type="EMBL" id="KAK3302994.1"/>
    </source>
</evidence>
<comment type="subcellular location">
    <subcellularLocation>
        <location evidence="1">Membrane</location>
        <topology evidence="1">Multi-pass membrane protein</topology>
    </subcellularLocation>
</comment>
<keyword evidence="2 6" id="KW-0812">Transmembrane</keyword>
<evidence type="ECO:0000256" key="4">
    <source>
        <dbReference type="ARBA" id="ARBA00023136"/>
    </source>
</evidence>
<evidence type="ECO:0000259" key="7">
    <source>
        <dbReference type="Pfam" id="PF20684"/>
    </source>
</evidence>
<comment type="similarity">
    <text evidence="5">Belongs to the SAT4 family.</text>
</comment>
<feature type="domain" description="Rhodopsin" evidence="7">
    <location>
        <begin position="37"/>
        <end position="283"/>
    </location>
</feature>
<evidence type="ECO:0000256" key="5">
    <source>
        <dbReference type="ARBA" id="ARBA00038359"/>
    </source>
</evidence>
<sequence length="305" mass="33118">MDPVPETPAIGPDTDRRVSIEAAVWTMVAISGVVMALRAWARISTRMMGHDDLHMALCWLTFIALGIITTLIAESGGTRHFAYLTLAEKEHQVKLQIVLEMFAIPCTAFGKVAVAFTILRILKQSSAKWYAWSLWALIWLTAITTAVDVLLVLFRCGAPAHLWDLVGQATGAFACLDAGAVYDFNTFAAAFQAFADFFLALLPVHIIWGLQMPKARKLALSALLGLSTFTGIAASVKTSIAADLLGTSTDPTWGLYGLAIWAAVEITLIVICGSVPALVPLWERLVGRRRRRGYANASNPPYVVS</sequence>
<evidence type="ECO:0000256" key="3">
    <source>
        <dbReference type="ARBA" id="ARBA00022989"/>
    </source>
</evidence>
<comment type="caution">
    <text evidence="8">The sequence shown here is derived from an EMBL/GenBank/DDBJ whole genome shotgun (WGS) entry which is preliminary data.</text>
</comment>
<dbReference type="PANTHER" id="PTHR33048:SF146">
    <property type="entry name" value="INTEGRAL MEMBRANE PROTEIN"/>
    <property type="match status" value="1"/>
</dbReference>
<dbReference type="EMBL" id="JAUDZG010000006">
    <property type="protein sequence ID" value="KAK3302994.1"/>
    <property type="molecule type" value="Genomic_DNA"/>
</dbReference>